<organism evidence="1 2">
    <name type="scientific">Corallincola platygyrae</name>
    <dbReference type="NCBI Taxonomy" id="1193278"/>
    <lineage>
        <taxon>Bacteria</taxon>
        <taxon>Pseudomonadati</taxon>
        <taxon>Pseudomonadota</taxon>
        <taxon>Gammaproteobacteria</taxon>
        <taxon>Alteromonadales</taxon>
        <taxon>Psychromonadaceae</taxon>
        <taxon>Corallincola</taxon>
    </lineage>
</organism>
<sequence>MQFLKVSSCQDFFFGSYQVVDGYASLNLSCVNDLSEEVAPSFFVKQLNRLLAKENGQVALTDPTSCPEFSELIEKIPNDDIGKLEIYSRTDLNPSVDCTLACKVYLEQGILDIRAQWCAYKEMRADEIFTTLVTPIYTKNLEQQVFIEWGSDERERLASETKSGVMSILTLARAYQLRNNPEYVSHVVDELLRANKDHT</sequence>
<dbReference type="Proteomes" id="UP001597380">
    <property type="component" value="Unassembled WGS sequence"/>
</dbReference>
<proteinExistence type="predicted"/>
<dbReference type="EMBL" id="JBHUHT010000017">
    <property type="protein sequence ID" value="MFD2097444.1"/>
    <property type="molecule type" value="Genomic_DNA"/>
</dbReference>
<reference evidence="2" key="1">
    <citation type="journal article" date="2019" name="Int. J. Syst. Evol. Microbiol.">
        <title>The Global Catalogue of Microorganisms (GCM) 10K type strain sequencing project: providing services to taxonomists for standard genome sequencing and annotation.</title>
        <authorList>
            <consortium name="The Broad Institute Genomics Platform"/>
            <consortium name="The Broad Institute Genome Sequencing Center for Infectious Disease"/>
            <person name="Wu L."/>
            <person name="Ma J."/>
        </authorList>
    </citation>
    <scope>NUCLEOTIDE SEQUENCE [LARGE SCALE GENOMIC DNA]</scope>
    <source>
        <strain evidence="2">CGMCC 1.10992</strain>
    </source>
</reference>
<protein>
    <submittedName>
        <fullName evidence="1">Uncharacterized protein</fullName>
    </submittedName>
</protein>
<evidence type="ECO:0000313" key="2">
    <source>
        <dbReference type="Proteomes" id="UP001597380"/>
    </source>
</evidence>
<name>A0ABW4XUA8_9GAMM</name>
<accession>A0ABW4XUA8</accession>
<dbReference type="RefSeq" id="WP_345340605.1">
    <property type="nucleotide sequence ID" value="NZ_BAABLI010000015.1"/>
</dbReference>
<gene>
    <name evidence="1" type="ORF">ACFSJ3_15705</name>
</gene>
<comment type="caution">
    <text evidence="1">The sequence shown here is derived from an EMBL/GenBank/DDBJ whole genome shotgun (WGS) entry which is preliminary data.</text>
</comment>
<keyword evidence="2" id="KW-1185">Reference proteome</keyword>
<evidence type="ECO:0000313" key="1">
    <source>
        <dbReference type="EMBL" id="MFD2097444.1"/>
    </source>
</evidence>